<evidence type="ECO:0000313" key="3">
    <source>
        <dbReference type="Proteomes" id="UP000013520"/>
    </source>
</evidence>
<sequence>MAQYQNVFKRYEKKYLLNEQQYQALTKLLQGRMVINEYGCHTICNIYFDTLDYRLIRASIEKPVYKEKLRLRSYGVPRKEDTVFVELKKKYKGIVYKRRVPMTLREAEQYLLQRKQPHTFCQILKEIDWFLDFYRPIPRVYIAYDRIAMCSSENANLRITFDTNIRWRESILDLSKGAWGNTLLGEGQHLMEIKIPGAMPLWLSQGLTKLGIFPRSYSKYGNCYKYYLINSADLGGMQSA</sequence>
<gene>
    <name evidence="2" type="ORF">Desgi_4259</name>
</gene>
<dbReference type="KEGG" id="dgi:Desgi_4259"/>
<organism evidence="2 3">
    <name type="scientific">Desulfoscipio gibsoniae DSM 7213</name>
    <dbReference type="NCBI Taxonomy" id="767817"/>
    <lineage>
        <taxon>Bacteria</taxon>
        <taxon>Bacillati</taxon>
        <taxon>Bacillota</taxon>
        <taxon>Clostridia</taxon>
        <taxon>Eubacteriales</taxon>
        <taxon>Desulfallaceae</taxon>
        <taxon>Desulfoscipio</taxon>
    </lineage>
</organism>
<accession>R4KV92</accession>
<dbReference type="InterPro" id="IPR018966">
    <property type="entry name" value="VTC_domain"/>
</dbReference>
<keyword evidence="3" id="KW-1185">Reference proteome</keyword>
<reference evidence="2 3" key="1">
    <citation type="submission" date="2012-01" db="EMBL/GenBank/DDBJ databases">
        <title>Complete sequence of Desulfotomaculum gibsoniae DSM 7213.</title>
        <authorList>
            <consortium name="US DOE Joint Genome Institute"/>
            <person name="Lucas S."/>
            <person name="Han J."/>
            <person name="Lapidus A."/>
            <person name="Cheng J.-F."/>
            <person name="Goodwin L."/>
            <person name="Pitluck S."/>
            <person name="Peters L."/>
            <person name="Ovchinnikova G."/>
            <person name="Teshima H."/>
            <person name="Detter J.C."/>
            <person name="Han C."/>
            <person name="Tapia R."/>
            <person name="Land M."/>
            <person name="Hauser L."/>
            <person name="Kyrpides N."/>
            <person name="Ivanova N."/>
            <person name="Pagani I."/>
            <person name="Parshina S."/>
            <person name="Plugge C."/>
            <person name="Muyzer G."/>
            <person name="Kuever J."/>
            <person name="Ivanova A."/>
            <person name="Nazina T."/>
            <person name="Klenk H.-P."/>
            <person name="Brambilla E."/>
            <person name="Spring S."/>
            <person name="Stams A.F."/>
            <person name="Woyke T."/>
        </authorList>
    </citation>
    <scope>NUCLEOTIDE SEQUENCE [LARGE SCALE GENOMIC DNA]</scope>
    <source>
        <strain evidence="2 3">DSM 7213</strain>
    </source>
</reference>
<dbReference type="CDD" id="cd07750">
    <property type="entry name" value="PolyPPase_VTC_like"/>
    <property type="match status" value="1"/>
</dbReference>
<evidence type="ECO:0000259" key="1">
    <source>
        <dbReference type="Pfam" id="PF09359"/>
    </source>
</evidence>
<dbReference type="OrthoDB" id="185578at2"/>
<dbReference type="eggNOG" id="COG5036">
    <property type="taxonomic scope" value="Bacteria"/>
</dbReference>
<dbReference type="Gene3D" id="3.20.100.30">
    <property type="entry name" value="VTC, catalytic tunnel domain"/>
    <property type="match status" value="1"/>
</dbReference>
<dbReference type="EMBL" id="CP003273">
    <property type="protein sequence ID" value="AGL03506.1"/>
    <property type="molecule type" value="Genomic_DNA"/>
</dbReference>
<proteinExistence type="predicted"/>
<evidence type="ECO:0000313" key="2">
    <source>
        <dbReference type="EMBL" id="AGL03506.1"/>
    </source>
</evidence>
<dbReference type="InterPro" id="IPR042267">
    <property type="entry name" value="VTC_sf"/>
</dbReference>
<dbReference type="Proteomes" id="UP000013520">
    <property type="component" value="Chromosome"/>
</dbReference>
<dbReference type="Pfam" id="PF09359">
    <property type="entry name" value="VTC"/>
    <property type="match status" value="1"/>
</dbReference>
<feature type="domain" description="VTC" evidence="1">
    <location>
        <begin position="9"/>
        <end position="226"/>
    </location>
</feature>
<dbReference type="HOGENOM" id="CLU_072767_1_0_9"/>
<dbReference type="STRING" id="767817.Desgi_4259"/>
<dbReference type="RefSeq" id="WP_006521441.1">
    <property type="nucleotide sequence ID" value="NC_021184.1"/>
</dbReference>
<name>R4KV92_9FIRM</name>
<dbReference type="AlphaFoldDB" id="R4KV92"/>
<protein>
    <submittedName>
        <fullName evidence="2">VTC domain-containing protein</fullName>
    </submittedName>
</protein>
<dbReference type="GO" id="GO:0006799">
    <property type="term" value="P:polyphosphate biosynthetic process"/>
    <property type="evidence" value="ECO:0007669"/>
    <property type="project" value="UniProtKB-ARBA"/>
</dbReference>